<dbReference type="AlphaFoldDB" id="A0A9W8MRE2"/>
<feature type="region of interest" description="Disordered" evidence="1">
    <location>
        <begin position="26"/>
        <end position="103"/>
    </location>
</feature>
<dbReference type="EMBL" id="JANKHO010002407">
    <property type="protein sequence ID" value="KAJ3492656.1"/>
    <property type="molecule type" value="Genomic_DNA"/>
</dbReference>
<evidence type="ECO:0000256" key="1">
    <source>
        <dbReference type="SAM" id="MobiDB-lite"/>
    </source>
</evidence>
<evidence type="ECO:0000313" key="3">
    <source>
        <dbReference type="Proteomes" id="UP001148786"/>
    </source>
</evidence>
<sequence>MSAPPPRVPPLLPPFAIASAARPFESIDELNEHPAKRTKKTPLHTLSTPKRAPKKGKVDSKAKTKAKAKAKTPDLDSSDLFESDEAPPPKTDKGKAKATPSSILDTVEIAELYDSDPVEYVANSSTYDGRD</sequence>
<dbReference type="Proteomes" id="UP001148786">
    <property type="component" value="Unassembled WGS sequence"/>
</dbReference>
<comment type="caution">
    <text evidence="2">The sequence shown here is derived from an EMBL/GenBank/DDBJ whole genome shotgun (WGS) entry which is preliminary data.</text>
</comment>
<reference evidence="2" key="1">
    <citation type="submission" date="2022-07" db="EMBL/GenBank/DDBJ databases">
        <title>Genome Sequence of Agrocybe chaxingu.</title>
        <authorList>
            <person name="Buettner E."/>
        </authorList>
    </citation>
    <scope>NUCLEOTIDE SEQUENCE</scope>
    <source>
        <strain evidence="2">MP-N11</strain>
    </source>
</reference>
<name>A0A9W8MRE2_9AGAR</name>
<gene>
    <name evidence="2" type="ORF">NLJ89_g11186</name>
</gene>
<accession>A0A9W8MRE2</accession>
<organism evidence="2 3">
    <name type="scientific">Agrocybe chaxingu</name>
    <dbReference type="NCBI Taxonomy" id="84603"/>
    <lineage>
        <taxon>Eukaryota</taxon>
        <taxon>Fungi</taxon>
        <taxon>Dikarya</taxon>
        <taxon>Basidiomycota</taxon>
        <taxon>Agaricomycotina</taxon>
        <taxon>Agaricomycetes</taxon>
        <taxon>Agaricomycetidae</taxon>
        <taxon>Agaricales</taxon>
        <taxon>Agaricineae</taxon>
        <taxon>Strophariaceae</taxon>
        <taxon>Agrocybe</taxon>
    </lineage>
</organism>
<protein>
    <submittedName>
        <fullName evidence="2">Uncharacterized protein</fullName>
    </submittedName>
</protein>
<proteinExistence type="predicted"/>
<feature type="compositionally biased region" description="Acidic residues" evidence="1">
    <location>
        <begin position="76"/>
        <end position="85"/>
    </location>
</feature>
<evidence type="ECO:0000313" key="2">
    <source>
        <dbReference type="EMBL" id="KAJ3492656.1"/>
    </source>
</evidence>
<keyword evidence="3" id="KW-1185">Reference proteome</keyword>